<dbReference type="InterPro" id="IPR013538">
    <property type="entry name" value="ASHA1/2-like_C"/>
</dbReference>
<feature type="domain" description="Activator of Hsp90 ATPase homologue 1/2-like C-terminal" evidence="2">
    <location>
        <begin position="14"/>
        <end position="135"/>
    </location>
</feature>
<accession>A0A5D0HF62</accession>
<evidence type="ECO:0000313" key="4">
    <source>
        <dbReference type="Proteomes" id="UP000323930"/>
    </source>
</evidence>
<evidence type="ECO:0000259" key="2">
    <source>
        <dbReference type="Pfam" id="PF08327"/>
    </source>
</evidence>
<dbReference type="Gene3D" id="3.30.530.20">
    <property type="match status" value="1"/>
</dbReference>
<gene>
    <name evidence="3" type="ORF">FUA24_22150</name>
</gene>
<dbReference type="RefSeq" id="WP_148545285.1">
    <property type="nucleotide sequence ID" value="NZ_VSDQ01000729.1"/>
</dbReference>
<dbReference type="Proteomes" id="UP000323930">
    <property type="component" value="Unassembled WGS sequence"/>
</dbReference>
<name>A0A5D0HF62_9FLAO</name>
<keyword evidence="4" id="KW-1185">Reference proteome</keyword>
<dbReference type="AlphaFoldDB" id="A0A5D0HF62"/>
<reference evidence="3 4" key="1">
    <citation type="submission" date="2019-08" db="EMBL/GenBank/DDBJ databases">
        <title>Seonamhaeicola sediminis sp. nov., isolated from marine sediment.</title>
        <authorList>
            <person name="Cao W.R."/>
        </authorList>
    </citation>
    <scope>NUCLEOTIDE SEQUENCE [LARGE SCALE GENOMIC DNA]</scope>
    <source>
        <strain evidence="3 4">B011</strain>
    </source>
</reference>
<dbReference type="EMBL" id="VSDQ01000729">
    <property type="protein sequence ID" value="TYA69993.1"/>
    <property type="molecule type" value="Genomic_DNA"/>
</dbReference>
<comment type="caution">
    <text evidence="3">The sequence shown here is derived from an EMBL/GenBank/DDBJ whole genome shotgun (WGS) entry which is preliminary data.</text>
</comment>
<organism evidence="3 4">
    <name type="scientific">Seonamhaeicola marinus</name>
    <dbReference type="NCBI Taxonomy" id="1912246"/>
    <lineage>
        <taxon>Bacteria</taxon>
        <taxon>Pseudomonadati</taxon>
        <taxon>Bacteroidota</taxon>
        <taxon>Flavobacteriia</taxon>
        <taxon>Flavobacteriales</taxon>
        <taxon>Flavobacteriaceae</taxon>
    </lineage>
</organism>
<sequence>MELLKDYTLDLELNTTPEHIFRALNEGMQNWWGNLSNFHFKAGGEFTITFDNGYWWTFRIMEYTPNSELIWKCIDGEPEFNKEWIGHVLHWTITKNGSSATLNFQQVGLTSKLHCYDTCASTWNMFLKEKLKAYLI</sequence>
<dbReference type="Pfam" id="PF08327">
    <property type="entry name" value="AHSA1"/>
    <property type="match status" value="1"/>
</dbReference>
<evidence type="ECO:0000313" key="3">
    <source>
        <dbReference type="EMBL" id="TYA69993.1"/>
    </source>
</evidence>
<dbReference type="OrthoDB" id="287565at2"/>
<proteinExistence type="inferred from homology"/>
<protein>
    <recommendedName>
        <fullName evidence="2">Activator of Hsp90 ATPase homologue 1/2-like C-terminal domain-containing protein</fullName>
    </recommendedName>
</protein>
<dbReference type="SUPFAM" id="SSF55961">
    <property type="entry name" value="Bet v1-like"/>
    <property type="match status" value="1"/>
</dbReference>
<dbReference type="InterPro" id="IPR023393">
    <property type="entry name" value="START-like_dom_sf"/>
</dbReference>
<evidence type="ECO:0000256" key="1">
    <source>
        <dbReference type="ARBA" id="ARBA00006817"/>
    </source>
</evidence>
<comment type="similarity">
    <text evidence="1">Belongs to the AHA1 family.</text>
</comment>